<dbReference type="PANTHER" id="PTHR42994:SF1">
    <property type="entry name" value="PEPTIDASE T"/>
    <property type="match status" value="1"/>
</dbReference>
<dbReference type="GO" id="GO:0045148">
    <property type="term" value="F:tripeptide aminopeptidase activity"/>
    <property type="evidence" value="ECO:0007669"/>
    <property type="project" value="UniProtKB-EC"/>
</dbReference>
<evidence type="ECO:0000313" key="3">
    <source>
        <dbReference type="Proteomes" id="UP000838686"/>
    </source>
</evidence>
<dbReference type="PANTHER" id="PTHR42994">
    <property type="entry name" value="PEPTIDASE T"/>
    <property type="match status" value="1"/>
</dbReference>
<protein>
    <submittedName>
        <fullName evidence="2">Peptidase T</fullName>
        <ecNumber evidence="2">3.4.11.4</ecNumber>
    </submittedName>
</protein>
<reference evidence="2" key="1">
    <citation type="submission" date="2022-01" db="EMBL/GenBank/DDBJ databases">
        <authorList>
            <person name="Criscuolo A."/>
        </authorList>
    </citation>
    <scope>NUCLEOTIDE SEQUENCE</scope>
    <source>
        <strain evidence="2">CIP111893</strain>
    </source>
</reference>
<keyword evidence="2" id="KW-0031">Aminopeptidase</keyword>
<dbReference type="EC" id="3.4.11.4" evidence="2"/>
<dbReference type="Pfam" id="PF01546">
    <property type="entry name" value="Peptidase_M20"/>
    <property type="match status" value="1"/>
</dbReference>
<dbReference type="SUPFAM" id="SSF53187">
    <property type="entry name" value="Zn-dependent exopeptidases"/>
    <property type="match status" value="1"/>
</dbReference>
<proteinExistence type="predicted"/>
<keyword evidence="3" id="KW-1185">Reference proteome</keyword>
<evidence type="ECO:0000313" key="2">
    <source>
        <dbReference type="EMBL" id="CAH1212183.1"/>
    </source>
</evidence>
<comment type="caution">
    <text evidence="2">The sequence shown here is derived from an EMBL/GenBank/DDBJ whole genome shotgun (WGS) entry which is preliminary data.</text>
</comment>
<dbReference type="EMBL" id="CAKMMF010000020">
    <property type="protein sequence ID" value="CAH1212183.1"/>
    <property type="molecule type" value="Genomic_DNA"/>
</dbReference>
<keyword evidence="2" id="KW-0378">Hydrolase</keyword>
<dbReference type="Proteomes" id="UP000838686">
    <property type="component" value="Unassembled WGS sequence"/>
</dbReference>
<name>A0ABM9CF06_9BACL</name>
<keyword evidence="2" id="KW-0645">Protease</keyword>
<dbReference type="Gene3D" id="3.40.630.10">
    <property type="entry name" value="Zn peptidases"/>
    <property type="match status" value="1"/>
</dbReference>
<gene>
    <name evidence="2" type="primary">pepT_2</name>
    <name evidence="2" type="ORF">PAECIP111893_03495</name>
</gene>
<evidence type="ECO:0000256" key="1">
    <source>
        <dbReference type="ARBA" id="ARBA00001947"/>
    </source>
</evidence>
<dbReference type="InterPro" id="IPR002933">
    <property type="entry name" value="Peptidase_M20"/>
</dbReference>
<sequence>MLEIVEIAHEAMVSLGIEPIVQPIRGGTDGSQLSYMGLPTPNIFTGGENYHGKYEYVSVDNMIRATNVIIEIVKLSEQRGAPD</sequence>
<comment type="cofactor">
    <cofactor evidence="1">
        <name>Zn(2+)</name>
        <dbReference type="ChEBI" id="CHEBI:29105"/>
    </cofactor>
</comment>
<accession>A0ABM9CF06</accession>
<organism evidence="2 3">
    <name type="scientific">Paenibacillus plantiphilus</name>
    <dbReference type="NCBI Taxonomy" id="2905650"/>
    <lineage>
        <taxon>Bacteria</taxon>
        <taxon>Bacillati</taxon>
        <taxon>Bacillota</taxon>
        <taxon>Bacilli</taxon>
        <taxon>Bacillales</taxon>
        <taxon>Paenibacillaceae</taxon>
        <taxon>Paenibacillus</taxon>
    </lineage>
</organism>